<feature type="signal peptide" evidence="1">
    <location>
        <begin position="1"/>
        <end position="19"/>
    </location>
</feature>
<dbReference type="InterPro" id="IPR011250">
    <property type="entry name" value="OMP/PagP_B-barrel"/>
</dbReference>
<feature type="domain" description="Outer membrane protein beta-barrel" evidence="2">
    <location>
        <begin position="19"/>
        <end position="175"/>
    </location>
</feature>
<dbReference type="eggNOG" id="COG3637">
    <property type="taxonomic scope" value="Bacteria"/>
</dbReference>
<evidence type="ECO:0000256" key="1">
    <source>
        <dbReference type="SAM" id="SignalP"/>
    </source>
</evidence>
<dbReference type="GeneID" id="98069028"/>
<organism evidence="3 4">
    <name type="scientific">Odoribacter laneus YIT 12061</name>
    <dbReference type="NCBI Taxonomy" id="742817"/>
    <lineage>
        <taxon>Bacteria</taxon>
        <taxon>Pseudomonadati</taxon>
        <taxon>Bacteroidota</taxon>
        <taxon>Bacteroidia</taxon>
        <taxon>Bacteroidales</taxon>
        <taxon>Odoribacteraceae</taxon>
        <taxon>Odoribacter</taxon>
    </lineage>
</organism>
<accession>H1DGR9</accession>
<evidence type="ECO:0000313" key="3">
    <source>
        <dbReference type="EMBL" id="EHP47602.1"/>
    </source>
</evidence>
<protein>
    <recommendedName>
        <fullName evidence="2">Outer membrane protein beta-barrel domain-containing protein</fullName>
    </recommendedName>
</protein>
<dbReference type="HOGENOM" id="CLU_082049_4_1_10"/>
<dbReference type="Gene3D" id="2.40.160.20">
    <property type="match status" value="1"/>
</dbReference>
<dbReference type="InterPro" id="IPR025665">
    <property type="entry name" value="Beta-barrel_OMP_2"/>
</dbReference>
<dbReference type="AlphaFoldDB" id="H1DGR9"/>
<sequence length="198" mass="22083">MKRILLLIVVVAFFGSVKAQSDFNFGPKVGLNVTNLTNFEMNNKASIHFGGFANVKFSDFVGMQVELLYSRQGTRDKFHSNYNKKVTSVVRVNYLNIPVLARLNVWDNLHVEVGPELGLALNAKYVEKVGDETTKVKMHNLNTVGLSLAVGASYELDMGLMFSARYNIGLTNVFDKDIVGESNKNHVFQLSVGYKLNL</sequence>
<feature type="chain" id="PRO_5003550124" description="Outer membrane protein beta-barrel domain-containing protein" evidence="1">
    <location>
        <begin position="20"/>
        <end position="198"/>
    </location>
</feature>
<keyword evidence="1" id="KW-0732">Signal</keyword>
<dbReference type="EMBL" id="ADMC01000022">
    <property type="protein sequence ID" value="EHP47602.1"/>
    <property type="molecule type" value="Genomic_DNA"/>
</dbReference>
<evidence type="ECO:0000313" key="4">
    <source>
        <dbReference type="Proteomes" id="UP000004892"/>
    </source>
</evidence>
<comment type="caution">
    <text evidence="3">The sequence shown here is derived from an EMBL/GenBank/DDBJ whole genome shotgun (WGS) entry which is preliminary data.</text>
</comment>
<dbReference type="PATRIC" id="fig|742817.3.peg.1544"/>
<dbReference type="STRING" id="742817.HMPREF9449_01455"/>
<reference evidence="3 4" key="1">
    <citation type="submission" date="2012-01" db="EMBL/GenBank/DDBJ databases">
        <title>The Genome Sequence of Odoribacter laneus YIT 12061.</title>
        <authorList>
            <consortium name="The Broad Institute Genome Sequencing Platform"/>
            <person name="Earl A."/>
            <person name="Ward D."/>
            <person name="Feldgarden M."/>
            <person name="Gevers D."/>
            <person name="Morotomi M."/>
            <person name="Young S.K."/>
            <person name="Zeng Q."/>
            <person name="Gargeya S."/>
            <person name="Fitzgerald M."/>
            <person name="Haas B."/>
            <person name="Abouelleil A."/>
            <person name="Alvarado L."/>
            <person name="Arachchi H.M."/>
            <person name="Berlin A."/>
            <person name="Chapman S.B."/>
            <person name="Gearin G."/>
            <person name="Goldberg J."/>
            <person name="Griggs A."/>
            <person name="Gujja S."/>
            <person name="Hansen M."/>
            <person name="Heiman D."/>
            <person name="Howarth C."/>
            <person name="Larimer J."/>
            <person name="Lui A."/>
            <person name="MacDonald P.J.P."/>
            <person name="McCowen C."/>
            <person name="Montmayeur A."/>
            <person name="Murphy C."/>
            <person name="Neiman D."/>
            <person name="Pearson M."/>
            <person name="Priest M."/>
            <person name="Roberts A."/>
            <person name="Saif S."/>
            <person name="Shea T."/>
            <person name="Sisk P."/>
            <person name="Stolte C."/>
            <person name="Sykes S."/>
            <person name="Wortman J."/>
            <person name="Nusbaum C."/>
            <person name="Birren B."/>
        </authorList>
    </citation>
    <scope>NUCLEOTIDE SEQUENCE [LARGE SCALE GENOMIC DNA]</scope>
    <source>
        <strain evidence="3 4">YIT 12061</strain>
    </source>
</reference>
<evidence type="ECO:0000259" key="2">
    <source>
        <dbReference type="Pfam" id="PF13568"/>
    </source>
</evidence>
<dbReference type="SUPFAM" id="SSF56925">
    <property type="entry name" value="OMPA-like"/>
    <property type="match status" value="1"/>
</dbReference>
<dbReference type="Proteomes" id="UP000004892">
    <property type="component" value="Unassembled WGS sequence"/>
</dbReference>
<dbReference type="Pfam" id="PF13568">
    <property type="entry name" value="OMP_b-brl_2"/>
    <property type="match status" value="1"/>
</dbReference>
<gene>
    <name evidence="3" type="ORF">HMPREF9449_01455</name>
</gene>
<name>H1DGR9_9BACT</name>
<proteinExistence type="predicted"/>
<keyword evidence="4" id="KW-1185">Reference proteome</keyword>
<dbReference type="RefSeq" id="WP_009136603.1">
    <property type="nucleotide sequence ID" value="NZ_JH594596.1"/>
</dbReference>